<evidence type="ECO:0000313" key="10">
    <source>
        <dbReference type="Proteomes" id="UP001066276"/>
    </source>
</evidence>
<feature type="transmembrane region" description="Helical" evidence="7">
    <location>
        <begin position="270"/>
        <end position="294"/>
    </location>
</feature>
<feature type="transmembrane region" description="Helical" evidence="7">
    <location>
        <begin position="337"/>
        <end position="356"/>
    </location>
</feature>
<comment type="caution">
    <text evidence="9">The sequence shown here is derived from an EMBL/GenBank/DDBJ whole genome shotgun (WGS) entry which is preliminary data.</text>
</comment>
<accession>A0AAV7PJT9</accession>
<name>A0AAV7PJT9_PLEWA</name>
<feature type="compositionally biased region" description="Low complexity" evidence="6">
    <location>
        <begin position="202"/>
        <end position="216"/>
    </location>
</feature>
<dbReference type="GO" id="GO:0015193">
    <property type="term" value="F:L-proline transmembrane transporter activity"/>
    <property type="evidence" value="ECO:0007669"/>
    <property type="project" value="TreeGrafter"/>
</dbReference>
<feature type="transmembrane region" description="Helical" evidence="7">
    <location>
        <begin position="454"/>
        <end position="473"/>
    </location>
</feature>
<feature type="transmembrane region" description="Helical" evidence="7">
    <location>
        <begin position="529"/>
        <end position="550"/>
    </location>
</feature>
<feature type="transmembrane region" description="Helical" evidence="7">
    <location>
        <begin position="571"/>
        <end position="588"/>
    </location>
</feature>
<dbReference type="GO" id="GO:0015187">
    <property type="term" value="F:glycine transmembrane transporter activity"/>
    <property type="evidence" value="ECO:0007669"/>
    <property type="project" value="TreeGrafter"/>
</dbReference>
<evidence type="ECO:0000313" key="9">
    <source>
        <dbReference type="EMBL" id="KAJ1128400.1"/>
    </source>
</evidence>
<dbReference type="Pfam" id="PF01490">
    <property type="entry name" value="Aa_trans"/>
    <property type="match status" value="1"/>
</dbReference>
<evidence type="ECO:0000256" key="6">
    <source>
        <dbReference type="SAM" id="MobiDB-lite"/>
    </source>
</evidence>
<feature type="transmembrane region" description="Helical" evidence="7">
    <location>
        <begin position="594"/>
        <end position="613"/>
    </location>
</feature>
<keyword evidence="4 7" id="KW-1133">Transmembrane helix</keyword>
<feature type="transmembrane region" description="Helical" evidence="7">
    <location>
        <begin position="55"/>
        <end position="77"/>
    </location>
</feature>
<dbReference type="AlphaFoldDB" id="A0AAV7PJT9"/>
<feature type="region of interest" description="Disordered" evidence="6">
    <location>
        <begin position="198"/>
        <end position="219"/>
    </location>
</feature>
<feature type="domain" description="Amino acid transporter transmembrane" evidence="8">
    <location>
        <begin position="241"/>
        <end position="650"/>
    </location>
</feature>
<evidence type="ECO:0000256" key="1">
    <source>
        <dbReference type="ARBA" id="ARBA00004141"/>
    </source>
</evidence>
<dbReference type="Proteomes" id="UP001066276">
    <property type="component" value="Chromosome 7"/>
</dbReference>
<dbReference type="PANTHER" id="PTHR22950:SF188">
    <property type="entry name" value="PROTON-COUPLED AMINO ACID TRANSPORTER 1"/>
    <property type="match status" value="1"/>
</dbReference>
<dbReference type="InterPro" id="IPR013057">
    <property type="entry name" value="AA_transpt_TM"/>
</dbReference>
<keyword evidence="10" id="KW-1185">Reference proteome</keyword>
<evidence type="ECO:0000256" key="7">
    <source>
        <dbReference type="SAM" id="Phobius"/>
    </source>
</evidence>
<keyword evidence="3 7" id="KW-0812">Transmembrane</keyword>
<evidence type="ECO:0000256" key="3">
    <source>
        <dbReference type="ARBA" id="ARBA00022692"/>
    </source>
</evidence>
<dbReference type="GO" id="GO:0005774">
    <property type="term" value="C:vacuolar membrane"/>
    <property type="evidence" value="ECO:0007669"/>
    <property type="project" value="TreeGrafter"/>
</dbReference>
<gene>
    <name evidence="9" type="ORF">NDU88_006779</name>
</gene>
<keyword evidence="5 7" id="KW-0472">Membrane</keyword>
<sequence length="674" mass="75268">MLRRAFYRAFPFPFSPRALYSNARLTGKPFLTFAPAAALLQAASRVSGCTRRKAFLSLSFPTCLFGLPTGFVFALCLGEEPFSATGSVPLPFNPRLTVNRFLLKAHFLLLVLFYSGVSAHINIYYGAWEFSFKNGWDRRWPPQVLRTSLLYLWGNGLAITTGLEKKAALEYLLEGQLGLIQGVVGRRARMSTTRLRNEDFSDYSSTETSPTDSPPEALRNDSLRNFVSTTRSYERLGESTGTTWFQTLIHLLKGNIGTGLLGLPLAVKNAGIVLGPLSLLVMGIIAVHCMHLLVKCAHHICLRDQRPFVDYGDTMMYSLESSPSTWLRTHSVWGRRAVSFFLILTQLGFCCVYFVFLADNIKQVVEASSATTNNCNLNETVVLTYSMDSRLYMLSFLPFLILLVFIKNLKYLAVLSMVGNVAMLVSLVIIYQYIVRDIPDVSHLPFVSGWRTYPLFFGTAIFAFEGIGVVLPLENKMHSPLHFPAVLLAGMGLVTVLYISLGTLGYLRFGNIIQPSITLNLPNCWFYQSVKILYSFGIFITYALQFYVAAEIIIPKAVTCAAEQWRKAVDYIVRALLVCMTCVLAILIPRLDIVIALVGSISSSALALIFPPLMEIWTFYEDGLSRWTVFKDITISVVGFVGFVVGTYVSLWELARTATHPSINATSFYLYAVE</sequence>
<dbReference type="GO" id="GO:0005280">
    <property type="term" value="F:amino acid:proton symporter activity"/>
    <property type="evidence" value="ECO:0007669"/>
    <property type="project" value="TreeGrafter"/>
</dbReference>
<keyword evidence="2" id="KW-0813">Transport</keyword>
<protein>
    <recommendedName>
        <fullName evidence="8">Amino acid transporter transmembrane domain-containing protein</fullName>
    </recommendedName>
</protein>
<feature type="transmembrane region" description="Helical" evidence="7">
    <location>
        <begin position="105"/>
        <end position="127"/>
    </location>
</feature>
<comment type="subcellular location">
    <subcellularLocation>
        <location evidence="1">Membrane</location>
        <topology evidence="1">Multi-pass membrane protein</topology>
    </subcellularLocation>
</comment>
<dbReference type="EMBL" id="JANPWB010000011">
    <property type="protein sequence ID" value="KAJ1128400.1"/>
    <property type="molecule type" value="Genomic_DNA"/>
</dbReference>
<dbReference type="GO" id="GO:0015180">
    <property type="term" value="F:L-alanine transmembrane transporter activity"/>
    <property type="evidence" value="ECO:0007669"/>
    <property type="project" value="TreeGrafter"/>
</dbReference>
<evidence type="ECO:0000256" key="2">
    <source>
        <dbReference type="ARBA" id="ARBA00022448"/>
    </source>
</evidence>
<reference evidence="9" key="1">
    <citation type="journal article" date="2022" name="bioRxiv">
        <title>Sequencing and chromosome-scale assembly of the giantPleurodeles waltlgenome.</title>
        <authorList>
            <person name="Brown T."/>
            <person name="Elewa A."/>
            <person name="Iarovenko S."/>
            <person name="Subramanian E."/>
            <person name="Araus A.J."/>
            <person name="Petzold A."/>
            <person name="Susuki M."/>
            <person name="Suzuki K.-i.T."/>
            <person name="Hayashi T."/>
            <person name="Toyoda A."/>
            <person name="Oliveira C."/>
            <person name="Osipova E."/>
            <person name="Leigh N.D."/>
            <person name="Simon A."/>
            <person name="Yun M.H."/>
        </authorList>
    </citation>
    <scope>NUCLEOTIDE SEQUENCE</scope>
    <source>
        <strain evidence="9">20211129_DDA</strain>
        <tissue evidence="9">Liver</tissue>
    </source>
</reference>
<dbReference type="PANTHER" id="PTHR22950">
    <property type="entry name" value="AMINO ACID TRANSPORTER"/>
    <property type="match status" value="1"/>
</dbReference>
<evidence type="ECO:0000259" key="8">
    <source>
        <dbReference type="Pfam" id="PF01490"/>
    </source>
</evidence>
<organism evidence="9 10">
    <name type="scientific">Pleurodeles waltl</name>
    <name type="common">Iberian ribbed newt</name>
    <dbReference type="NCBI Taxonomy" id="8319"/>
    <lineage>
        <taxon>Eukaryota</taxon>
        <taxon>Metazoa</taxon>
        <taxon>Chordata</taxon>
        <taxon>Craniata</taxon>
        <taxon>Vertebrata</taxon>
        <taxon>Euteleostomi</taxon>
        <taxon>Amphibia</taxon>
        <taxon>Batrachia</taxon>
        <taxon>Caudata</taxon>
        <taxon>Salamandroidea</taxon>
        <taxon>Salamandridae</taxon>
        <taxon>Pleurodelinae</taxon>
        <taxon>Pleurodeles</taxon>
    </lineage>
</organism>
<proteinExistence type="predicted"/>
<feature type="transmembrane region" description="Helical" evidence="7">
    <location>
        <begin position="485"/>
        <end position="509"/>
    </location>
</feature>
<feature type="transmembrane region" description="Helical" evidence="7">
    <location>
        <begin position="413"/>
        <end position="434"/>
    </location>
</feature>
<feature type="transmembrane region" description="Helical" evidence="7">
    <location>
        <begin position="389"/>
        <end position="406"/>
    </location>
</feature>
<evidence type="ECO:0000256" key="5">
    <source>
        <dbReference type="ARBA" id="ARBA00023136"/>
    </source>
</evidence>
<evidence type="ECO:0000256" key="4">
    <source>
        <dbReference type="ARBA" id="ARBA00022989"/>
    </source>
</evidence>
<feature type="transmembrane region" description="Helical" evidence="7">
    <location>
        <begin position="633"/>
        <end position="652"/>
    </location>
</feature>